<evidence type="ECO:0000313" key="1">
    <source>
        <dbReference type="EMBL" id="MDP9836902.1"/>
    </source>
</evidence>
<protein>
    <submittedName>
        <fullName evidence="1">Uncharacterized protein</fullName>
    </submittedName>
</protein>
<reference evidence="1 2" key="1">
    <citation type="submission" date="2023-07" db="EMBL/GenBank/DDBJ databases">
        <title>Sorghum-associated microbial communities from plants grown in Nebraska, USA.</title>
        <authorList>
            <person name="Schachtman D."/>
        </authorList>
    </citation>
    <scope>NUCLEOTIDE SEQUENCE [LARGE SCALE GENOMIC DNA]</scope>
    <source>
        <strain evidence="1 2">DS1307</strain>
    </source>
</reference>
<name>A0ABT9PR24_9HYPH</name>
<dbReference type="EMBL" id="JAUSRF010000004">
    <property type="protein sequence ID" value="MDP9836902.1"/>
    <property type="molecule type" value="Genomic_DNA"/>
</dbReference>
<evidence type="ECO:0000313" key="2">
    <source>
        <dbReference type="Proteomes" id="UP001241472"/>
    </source>
</evidence>
<dbReference type="Proteomes" id="UP001241472">
    <property type="component" value="Unassembled WGS sequence"/>
</dbReference>
<gene>
    <name evidence="1" type="ORF">J2T09_001647</name>
</gene>
<comment type="caution">
    <text evidence="1">The sequence shown here is derived from an EMBL/GenBank/DDBJ whole genome shotgun (WGS) entry which is preliminary data.</text>
</comment>
<keyword evidence="2" id="KW-1185">Reference proteome</keyword>
<sequence>MRIVFVIMVASVLGILGLKYADNTLGNDIVATPEQMAGVDN</sequence>
<organism evidence="1 2">
    <name type="scientific">Neorhizobium huautlense</name>
    <dbReference type="NCBI Taxonomy" id="67774"/>
    <lineage>
        <taxon>Bacteria</taxon>
        <taxon>Pseudomonadati</taxon>
        <taxon>Pseudomonadota</taxon>
        <taxon>Alphaproteobacteria</taxon>
        <taxon>Hyphomicrobiales</taxon>
        <taxon>Rhizobiaceae</taxon>
        <taxon>Rhizobium/Agrobacterium group</taxon>
        <taxon>Neorhizobium</taxon>
    </lineage>
</organism>
<proteinExistence type="predicted"/>
<dbReference type="RefSeq" id="WP_306833088.1">
    <property type="nucleotide sequence ID" value="NZ_JAUSRF010000004.1"/>
</dbReference>
<accession>A0ABT9PR24</accession>